<dbReference type="SMART" id="SM00046">
    <property type="entry name" value="DAGKc"/>
    <property type="match status" value="1"/>
</dbReference>
<dbReference type="PANTHER" id="PTHR14969">
    <property type="entry name" value="SPHINGOSINE-1-PHOSPHATE PHOSPHOHYDROLASE"/>
    <property type="match status" value="1"/>
</dbReference>
<keyword evidence="8" id="KW-0418">Kinase</keyword>
<keyword evidence="3" id="KW-0812">Transmembrane</keyword>
<proteinExistence type="predicted"/>
<accession>H5X3R3</accession>
<dbReference type="CDD" id="cd01610">
    <property type="entry name" value="PAP2_like"/>
    <property type="match status" value="1"/>
</dbReference>
<keyword evidence="5" id="KW-1133">Transmembrane helix</keyword>
<dbReference type="GO" id="GO:0005886">
    <property type="term" value="C:plasma membrane"/>
    <property type="evidence" value="ECO:0007669"/>
    <property type="project" value="UniProtKB-SubCell"/>
</dbReference>
<dbReference type="InterPro" id="IPR036938">
    <property type="entry name" value="PAP2/HPO_sf"/>
</dbReference>
<dbReference type="GO" id="GO:0016301">
    <property type="term" value="F:kinase activity"/>
    <property type="evidence" value="ECO:0007669"/>
    <property type="project" value="UniProtKB-KW"/>
</dbReference>
<keyword evidence="9" id="KW-1185">Reference proteome</keyword>
<name>H5X3R3_9PSEU</name>
<evidence type="ECO:0000313" key="9">
    <source>
        <dbReference type="Proteomes" id="UP000004926"/>
    </source>
</evidence>
<dbReference type="eggNOG" id="COG1597">
    <property type="taxonomic scope" value="Bacteria"/>
</dbReference>
<evidence type="ECO:0000256" key="1">
    <source>
        <dbReference type="ARBA" id="ARBA00004651"/>
    </source>
</evidence>
<dbReference type="GO" id="GO:0016787">
    <property type="term" value="F:hydrolase activity"/>
    <property type="evidence" value="ECO:0007669"/>
    <property type="project" value="UniProtKB-KW"/>
</dbReference>
<dbReference type="AlphaFoldDB" id="H5X3R3"/>
<evidence type="ECO:0000256" key="3">
    <source>
        <dbReference type="ARBA" id="ARBA00022692"/>
    </source>
</evidence>
<evidence type="ECO:0000259" key="7">
    <source>
        <dbReference type="PROSITE" id="PS50146"/>
    </source>
</evidence>
<dbReference type="SUPFAM" id="SSF48317">
    <property type="entry name" value="Acid phosphatase/Vanadium-dependent haloperoxidase"/>
    <property type="match status" value="1"/>
</dbReference>
<keyword evidence="6" id="KW-0472">Membrane</keyword>
<dbReference type="Pfam" id="PF00781">
    <property type="entry name" value="DAGK_cat"/>
    <property type="match status" value="1"/>
</dbReference>
<dbReference type="InterPro" id="IPR001206">
    <property type="entry name" value="Diacylglycerol_kinase_cat_dom"/>
</dbReference>
<dbReference type="Gene3D" id="2.60.200.40">
    <property type="match status" value="1"/>
</dbReference>
<evidence type="ECO:0000256" key="5">
    <source>
        <dbReference type="ARBA" id="ARBA00022989"/>
    </source>
</evidence>
<dbReference type="EMBL" id="CM001439">
    <property type="protein sequence ID" value="EHR51076.1"/>
    <property type="molecule type" value="Genomic_DNA"/>
</dbReference>
<dbReference type="eggNOG" id="COG0671">
    <property type="taxonomic scope" value="Bacteria"/>
</dbReference>
<sequence length="505" mass="54130">MPDPQPNSLPNSLPRTMRQVGARDRALVARSASLPASPADALLRALSRSANKGRLWWAVAATLATRKGAPRRGALRGLAAVAGASVAANLVGKPLFPRRRPAAELVPEPRRLVKRPTSSSFPSGHAASAAAFVTSVAMEAPALGLALAPVGAAVSYSRMHTGVHWPSDIGAGMLIGVAAALATRHWWPLHPDTPARTAHRAHAPVMRDGEDMLAVVNPGSGDADSDPTDEVRYAWPKATLLYPDPGTDIRAQLEAEILRADGRVRALGVAGGDGTVAAVASVAADYDLPLALIPAGTLNHFARDVGVRAMRDADAATEAGAAVGIDLGEVEISGAGTTSRRWFVNTASLGGYPEMVRLREKIQQRHPKWPATVIALVRTLRRARPLRVRLDGKPMTLWMIFVGNGTYAPRGFGPSRRPALDTGLLDVRFLRADLPYSRARFVLAMLTNTLTTSHVYRQVDLPSLEVELLDANRRVATDGEVGPLGRRFRFHSRPSTLTIYRLPER</sequence>
<dbReference type="STRING" id="882083.SacmaDRAFT_2837"/>
<dbReference type="InterPro" id="IPR000326">
    <property type="entry name" value="PAP2/HPO"/>
</dbReference>
<dbReference type="InterPro" id="IPR016064">
    <property type="entry name" value="NAD/diacylglycerol_kinase_sf"/>
</dbReference>
<evidence type="ECO:0000256" key="6">
    <source>
        <dbReference type="ARBA" id="ARBA00023136"/>
    </source>
</evidence>
<dbReference type="Gene3D" id="1.20.144.10">
    <property type="entry name" value="Phosphatidic acid phosphatase type 2/haloperoxidase"/>
    <property type="match status" value="1"/>
</dbReference>
<evidence type="ECO:0000313" key="8">
    <source>
        <dbReference type="EMBL" id="EHR51076.1"/>
    </source>
</evidence>
<organism evidence="8 9">
    <name type="scientific">Saccharomonospora marina XMU15</name>
    <dbReference type="NCBI Taxonomy" id="882083"/>
    <lineage>
        <taxon>Bacteria</taxon>
        <taxon>Bacillati</taxon>
        <taxon>Actinomycetota</taxon>
        <taxon>Actinomycetes</taxon>
        <taxon>Pseudonocardiales</taxon>
        <taxon>Pseudonocardiaceae</taxon>
        <taxon>Saccharomonospora</taxon>
    </lineage>
</organism>
<dbReference type="PROSITE" id="PS50146">
    <property type="entry name" value="DAGK"/>
    <property type="match status" value="1"/>
</dbReference>
<dbReference type="PANTHER" id="PTHR14969:SF62">
    <property type="entry name" value="DECAPRENYLPHOSPHORYL-5-PHOSPHORIBOSE PHOSPHATASE RV3807C-RELATED"/>
    <property type="match status" value="1"/>
</dbReference>
<evidence type="ECO:0000256" key="4">
    <source>
        <dbReference type="ARBA" id="ARBA00022801"/>
    </source>
</evidence>
<dbReference type="Pfam" id="PF01569">
    <property type="entry name" value="PAP2"/>
    <property type="match status" value="1"/>
</dbReference>
<keyword evidence="4" id="KW-0378">Hydrolase</keyword>
<dbReference type="SUPFAM" id="SSF111331">
    <property type="entry name" value="NAD kinase/diacylglycerol kinase-like"/>
    <property type="match status" value="1"/>
</dbReference>
<reference evidence="8 9" key="1">
    <citation type="journal article" date="2012" name="Stand. Genomic Sci.">
        <title>Genome sequence of the ocean sediment bacterium Saccharomonospora marina type strain (XMU15(T)).</title>
        <authorList>
            <person name="Klenk H.P."/>
            <person name="Lu M."/>
            <person name="Lucas S."/>
            <person name="Lapidus A."/>
            <person name="Copeland A."/>
            <person name="Pitluck S."/>
            <person name="Goodwin L.A."/>
            <person name="Han C."/>
            <person name="Tapia R."/>
            <person name="Brambilla E.M."/>
            <person name="Potter G."/>
            <person name="Land M."/>
            <person name="Ivanova N."/>
            <person name="Rohde M."/>
            <person name="Goker M."/>
            <person name="Detter J.C."/>
            <person name="Li W.J."/>
            <person name="Kyrpides N.C."/>
            <person name="Woyke T."/>
        </authorList>
    </citation>
    <scope>NUCLEOTIDE SEQUENCE [LARGE SCALE GENOMIC DNA]</scope>
    <source>
        <strain evidence="8 9">XMU15</strain>
    </source>
</reference>
<feature type="domain" description="DAGKc" evidence="7">
    <location>
        <begin position="207"/>
        <end position="334"/>
    </location>
</feature>
<keyword evidence="2" id="KW-1003">Cell membrane</keyword>
<evidence type="ECO:0000256" key="2">
    <source>
        <dbReference type="ARBA" id="ARBA00022475"/>
    </source>
</evidence>
<keyword evidence="8" id="KW-0808">Transferase</keyword>
<dbReference type="Proteomes" id="UP000004926">
    <property type="component" value="Chromosome"/>
</dbReference>
<comment type="subcellular location">
    <subcellularLocation>
        <location evidence="1">Cell membrane</location>
        <topology evidence="1">Multi-pass membrane protein</topology>
    </subcellularLocation>
</comment>
<dbReference type="Gene3D" id="3.40.50.10330">
    <property type="entry name" value="Probable inorganic polyphosphate/atp-NAD kinase, domain 1"/>
    <property type="match status" value="1"/>
</dbReference>
<dbReference type="HOGENOM" id="CLU_045532_5_0_11"/>
<dbReference type="SMART" id="SM00014">
    <property type="entry name" value="acidPPc"/>
    <property type="match status" value="1"/>
</dbReference>
<gene>
    <name evidence="8" type="ORF">SacmaDRAFT_2837</name>
</gene>
<dbReference type="InterPro" id="IPR017438">
    <property type="entry name" value="ATP-NAD_kinase_N"/>
</dbReference>
<protein>
    <submittedName>
        <fullName evidence="8">Sphingosine/diacylglycerol kinase-like enzyme</fullName>
    </submittedName>
</protein>